<evidence type="ECO:0000313" key="2">
    <source>
        <dbReference type="EMBL" id="KAF7476500.1"/>
    </source>
</evidence>
<accession>A0A5E4ANK6</accession>
<dbReference type="EMBL" id="CABDUW010000114">
    <property type="protein sequence ID" value="VTJ59043.1"/>
    <property type="molecule type" value="Genomic_DNA"/>
</dbReference>
<dbReference type="EMBL" id="WJEC01002413">
    <property type="protein sequence ID" value="KAF7476500.1"/>
    <property type="molecule type" value="Genomic_DNA"/>
</dbReference>
<organism evidence="3 4">
    <name type="scientific">Marmota monax</name>
    <name type="common">Woodchuck</name>
    <dbReference type="NCBI Taxonomy" id="9995"/>
    <lineage>
        <taxon>Eukaryota</taxon>
        <taxon>Metazoa</taxon>
        <taxon>Chordata</taxon>
        <taxon>Craniata</taxon>
        <taxon>Vertebrata</taxon>
        <taxon>Euteleostomi</taxon>
        <taxon>Mammalia</taxon>
        <taxon>Eutheria</taxon>
        <taxon>Euarchontoglires</taxon>
        <taxon>Glires</taxon>
        <taxon>Rodentia</taxon>
        <taxon>Sciuromorpha</taxon>
        <taxon>Sciuridae</taxon>
        <taxon>Xerinae</taxon>
        <taxon>Marmotini</taxon>
        <taxon>Marmota</taxon>
    </lineage>
</organism>
<feature type="compositionally biased region" description="Pro residues" evidence="1">
    <location>
        <begin position="57"/>
        <end position="73"/>
    </location>
</feature>
<dbReference type="Gene3D" id="1.20.5.340">
    <property type="match status" value="1"/>
</dbReference>
<dbReference type="Proteomes" id="UP000335636">
    <property type="component" value="Unassembled WGS sequence"/>
</dbReference>
<name>A0A5E4ANK6_MARMO</name>
<proteinExistence type="predicted"/>
<evidence type="ECO:0000313" key="3">
    <source>
        <dbReference type="EMBL" id="VTJ59043.1"/>
    </source>
</evidence>
<sequence length="268" mass="28419">MPFAKRIVEPQWLCRQRRPAPGPDEDESGGSAEPPPPLQPPGRREEAELPGPEEPPRAPPAPLGLPPPPPPVLAPADQAQQPQGEAPAAGEESAAGVPEEASTAGEASTAAAAAVLLMLDLCAVSNAALARVLRQLSDVARHACSLFQELESDIQLTHRRVWALQGKLGGVQRILGTLDPKQEAVREYSRRQPAGRSLLRRTLALSPVTAIPAPRHRACCNLHLTLSPSHPSLALRSTPILLGLSKARLTPMKAGMQTSEGRKLKGSL</sequence>
<dbReference type="FunFam" id="1.20.5.340:FF:000039">
    <property type="entry name" value="Nance-Horan syndrome protein isoform X1"/>
    <property type="match status" value="1"/>
</dbReference>
<gene>
    <name evidence="2" type="ORF">GHT09_012358</name>
    <name evidence="3" type="ORF">MONAX_5E032798</name>
</gene>
<reference evidence="3 4" key="1">
    <citation type="submission" date="2019-04" db="EMBL/GenBank/DDBJ databases">
        <authorList>
            <person name="Alioto T."/>
            <person name="Alioto T."/>
        </authorList>
    </citation>
    <scope>NUCLEOTIDE SEQUENCE [LARGE SCALE GENOMIC DNA]</scope>
</reference>
<feature type="region of interest" description="Disordered" evidence="1">
    <location>
        <begin position="1"/>
        <end position="103"/>
    </location>
</feature>
<protein>
    <submittedName>
        <fullName evidence="3">Uncharacterized protein</fullName>
    </submittedName>
</protein>
<reference evidence="2" key="2">
    <citation type="submission" date="2020-08" db="EMBL/GenBank/DDBJ databases">
        <authorList>
            <person name="Shumante A."/>
            <person name="Zimin A.V."/>
            <person name="Puiu D."/>
            <person name="Salzberg S.L."/>
        </authorList>
    </citation>
    <scope>NUCLEOTIDE SEQUENCE</scope>
    <source>
        <strain evidence="2">WC2-LM</strain>
        <tissue evidence="2">Liver</tissue>
    </source>
</reference>
<dbReference type="GO" id="GO:0030154">
    <property type="term" value="P:cell differentiation"/>
    <property type="evidence" value="ECO:0007669"/>
    <property type="project" value="TreeGrafter"/>
</dbReference>
<keyword evidence="4" id="KW-1185">Reference proteome</keyword>
<dbReference type="PANTHER" id="PTHR23039:SF5">
    <property type="entry name" value="ACTIN REMODELING REGULATOR NHS"/>
    <property type="match status" value="1"/>
</dbReference>
<dbReference type="Proteomes" id="UP000662637">
    <property type="component" value="Unassembled WGS sequence"/>
</dbReference>
<dbReference type="GO" id="GO:0002088">
    <property type="term" value="P:lens development in camera-type eye"/>
    <property type="evidence" value="ECO:0007669"/>
    <property type="project" value="TreeGrafter"/>
</dbReference>
<dbReference type="AlphaFoldDB" id="A0A5E4ANK6"/>
<feature type="compositionally biased region" description="Low complexity" evidence="1">
    <location>
        <begin position="74"/>
        <end position="103"/>
    </location>
</feature>
<dbReference type="PANTHER" id="PTHR23039">
    <property type="entry name" value="NANCE-HORAN SYNDROME PROTEIN"/>
    <property type="match status" value="1"/>
</dbReference>
<evidence type="ECO:0000313" key="4">
    <source>
        <dbReference type="Proteomes" id="UP000335636"/>
    </source>
</evidence>
<evidence type="ECO:0000256" key="1">
    <source>
        <dbReference type="SAM" id="MobiDB-lite"/>
    </source>
</evidence>